<comment type="subcellular location">
    <subcellularLocation>
        <location evidence="1">Membrane</location>
        <topology evidence="1">Multi-pass membrane protein</topology>
    </subcellularLocation>
</comment>
<dbReference type="PANTHER" id="PTHR13439">
    <property type="entry name" value="CT120 PROTEIN"/>
    <property type="match status" value="1"/>
</dbReference>
<feature type="transmembrane region" description="Helical" evidence="6">
    <location>
        <begin position="119"/>
        <end position="136"/>
    </location>
</feature>
<organism evidence="8 9">
    <name type="scientific">Clavelina lepadiformis</name>
    <name type="common">Light-bulb sea squirt</name>
    <name type="synonym">Ascidia lepadiformis</name>
    <dbReference type="NCBI Taxonomy" id="159417"/>
    <lineage>
        <taxon>Eukaryota</taxon>
        <taxon>Metazoa</taxon>
        <taxon>Chordata</taxon>
        <taxon>Tunicata</taxon>
        <taxon>Ascidiacea</taxon>
        <taxon>Aplousobranchia</taxon>
        <taxon>Clavelinidae</taxon>
        <taxon>Clavelina</taxon>
    </lineage>
</organism>
<reference evidence="8 9" key="1">
    <citation type="submission" date="2024-02" db="EMBL/GenBank/DDBJ databases">
        <authorList>
            <person name="Daric V."/>
            <person name="Darras S."/>
        </authorList>
    </citation>
    <scope>NUCLEOTIDE SEQUENCE [LARGE SCALE GENOMIC DNA]</scope>
</reference>
<evidence type="ECO:0000256" key="1">
    <source>
        <dbReference type="ARBA" id="ARBA00004141"/>
    </source>
</evidence>
<keyword evidence="3 6" id="KW-1133">Transmembrane helix</keyword>
<proteinExistence type="predicted"/>
<evidence type="ECO:0000259" key="7">
    <source>
        <dbReference type="PROSITE" id="PS50922"/>
    </source>
</evidence>
<evidence type="ECO:0000256" key="4">
    <source>
        <dbReference type="ARBA" id="ARBA00023136"/>
    </source>
</evidence>
<keyword evidence="4 5" id="KW-0472">Membrane</keyword>
<gene>
    <name evidence="8" type="ORF">CVLEPA_LOCUS18985</name>
</gene>
<dbReference type="InterPro" id="IPR050846">
    <property type="entry name" value="TLCD"/>
</dbReference>
<feature type="transmembrane region" description="Helical" evidence="6">
    <location>
        <begin position="218"/>
        <end position="237"/>
    </location>
</feature>
<dbReference type="InterPro" id="IPR006634">
    <property type="entry name" value="TLC-dom"/>
</dbReference>
<evidence type="ECO:0000256" key="6">
    <source>
        <dbReference type="SAM" id="Phobius"/>
    </source>
</evidence>
<name>A0ABP0G5U8_CLALP</name>
<evidence type="ECO:0000256" key="5">
    <source>
        <dbReference type="PROSITE-ProRule" id="PRU00205"/>
    </source>
</evidence>
<dbReference type="EMBL" id="CAWYQH010000103">
    <property type="protein sequence ID" value="CAK8686950.1"/>
    <property type="molecule type" value="Genomic_DNA"/>
</dbReference>
<evidence type="ECO:0000313" key="9">
    <source>
        <dbReference type="Proteomes" id="UP001642483"/>
    </source>
</evidence>
<keyword evidence="9" id="KW-1185">Reference proteome</keyword>
<comment type="caution">
    <text evidence="8">The sequence shown here is derived from an EMBL/GenBank/DDBJ whole genome shotgun (WGS) entry which is preliminary data.</text>
</comment>
<feature type="transmembrane region" description="Helical" evidence="6">
    <location>
        <begin position="6"/>
        <end position="32"/>
    </location>
</feature>
<dbReference type="SMART" id="SM00724">
    <property type="entry name" value="TLC"/>
    <property type="match status" value="1"/>
</dbReference>
<dbReference type="PANTHER" id="PTHR13439:SF0">
    <property type="entry name" value="TOPOISOMERASE I DAMAGE AFFECTED PROTEIN 4"/>
    <property type="match status" value="1"/>
</dbReference>
<dbReference type="Proteomes" id="UP001642483">
    <property type="component" value="Unassembled WGS sequence"/>
</dbReference>
<accession>A0ABP0G5U8</accession>
<sequence>MWYFLYMLSVILQVMGCLFVIIFVMTFIAPMLCRMTLRQFDSLAEDRKKDLKLRASTILYASCASSVSFYLLAIDESSIHRDKLWGHSKLAQWNLAMAVGYSFADILMHLKWKQKIDPLMYVHHVYAVGTGGFAFLANRTILYFTTLRIMSEVSTPFLEIIISMHHLGMHNNKIYLVAALLNFLAFAIFRIFLIPFHYYSFYMAEPFSGKRQLDYVTFYWWFTGAVALDILNIHWFIKIFKIYWNYFDKKEKSKS</sequence>
<evidence type="ECO:0000256" key="3">
    <source>
        <dbReference type="ARBA" id="ARBA00022989"/>
    </source>
</evidence>
<keyword evidence="2 5" id="KW-0812">Transmembrane</keyword>
<feature type="transmembrane region" description="Helical" evidence="6">
    <location>
        <begin position="53"/>
        <end position="73"/>
    </location>
</feature>
<dbReference type="Pfam" id="PF03798">
    <property type="entry name" value="TRAM_LAG1_CLN8"/>
    <property type="match status" value="1"/>
</dbReference>
<dbReference type="PROSITE" id="PS50922">
    <property type="entry name" value="TLC"/>
    <property type="match status" value="1"/>
</dbReference>
<protein>
    <recommendedName>
        <fullName evidence="7">TLC domain-containing protein</fullName>
    </recommendedName>
</protein>
<feature type="transmembrane region" description="Helical" evidence="6">
    <location>
        <begin position="93"/>
        <end position="112"/>
    </location>
</feature>
<feature type="transmembrane region" description="Helical" evidence="6">
    <location>
        <begin position="174"/>
        <end position="198"/>
    </location>
</feature>
<evidence type="ECO:0000313" key="8">
    <source>
        <dbReference type="EMBL" id="CAK8686950.1"/>
    </source>
</evidence>
<feature type="domain" description="TLC" evidence="7">
    <location>
        <begin position="46"/>
        <end position="248"/>
    </location>
</feature>
<evidence type="ECO:0000256" key="2">
    <source>
        <dbReference type="ARBA" id="ARBA00022692"/>
    </source>
</evidence>